<keyword evidence="7 11" id="KW-0560">Oxidoreductase</keyword>
<dbReference type="PANTHER" id="PTHR47947:SF26">
    <property type="entry name" value="CYTOCHROME P450"/>
    <property type="match status" value="1"/>
</dbReference>
<keyword evidence="8 11" id="KW-0408">Iron</keyword>
<evidence type="ECO:0000256" key="6">
    <source>
        <dbReference type="ARBA" id="ARBA00022989"/>
    </source>
</evidence>
<comment type="caution">
    <text evidence="12">The sequence shown here is derived from an EMBL/GenBank/DDBJ whole genome shotgun (WGS) entry which is preliminary data.</text>
</comment>
<dbReference type="AlphaFoldDB" id="A0A8S0QH63"/>
<evidence type="ECO:0000313" key="13">
    <source>
        <dbReference type="Proteomes" id="UP000594638"/>
    </source>
</evidence>
<dbReference type="InterPro" id="IPR036396">
    <property type="entry name" value="Cyt_P450_sf"/>
</dbReference>
<protein>
    <submittedName>
        <fullName evidence="12">Cytochrome P450</fullName>
    </submittedName>
</protein>
<dbReference type="PANTHER" id="PTHR47947">
    <property type="entry name" value="CYTOCHROME P450 82C3-RELATED"/>
    <property type="match status" value="1"/>
</dbReference>
<keyword evidence="10" id="KW-0472">Membrane</keyword>
<dbReference type="EMBL" id="CACTIH010001829">
    <property type="protein sequence ID" value="CAA2964780.1"/>
    <property type="molecule type" value="Genomic_DNA"/>
</dbReference>
<evidence type="ECO:0000256" key="10">
    <source>
        <dbReference type="ARBA" id="ARBA00023136"/>
    </source>
</evidence>
<keyword evidence="4" id="KW-0812">Transmembrane</keyword>
<reference evidence="12 13" key="1">
    <citation type="submission" date="2019-12" db="EMBL/GenBank/DDBJ databases">
        <authorList>
            <person name="Alioto T."/>
            <person name="Alioto T."/>
            <person name="Gomez Garrido J."/>
        </authorList>
    </citation>
    <scope>NUCLEOTIDE SEQUENCE [LARGE SCALE GENOMIC DNA]</scope>
</reference>
<keyword evidence="3 11" id="KW-0349">Heme</keyword>
<dbReference type="Gene3D" id="1.10.630.10">
    <property type="entry name" value="Cytochrome P450"/>
    <property type="match status" value="2"/>
</dbReference>
<evidence type="ECO:0000313" key="12">
    <source>
        <dbReference type="EMBL" id="CAA2964780.1"/>
    </source>
</evidence>
<keyword evidence="5 11" id="KW-0479">Metal-binding</keyword>
<dbReference type="OrthoDB" id="2789670at2759"/>
<sequence length="392" mass="44968">MQENAARICHQVRRQLFQSLATSIESYISFQRNMDPFFHFASVPALWWLFHHHLWSMNVSPKTTSFWPVVLVPPLASILATITPPLSSLPYGDHWRNLRRLCDVEIFSSSRLNTFLPIRLDEINRLLSKLYKISSTKFAKMNLEAKLMEMTFSNIMRMLAGKRYYGEDAEDDEEAKRFRELIKRGLQLSSASNPGDFFPILGWIEHRRRRLNGNPENTMVDHLLSLQESEPAYYTDQIIIGLVLALVVAGTDASAVTSEWAMSLLLNHPEVLMKARKEQHFRGIQSLEIQLYGMIPWTLNPKDLKKWKWKPHKLLPFGMGRRACPGSGLAQRMIGLGLSSLIQCFEWERISAEKIDLSEVHGITLPKAKPLEAICRPRNAMVNVLQELASSV</sequence>
<evidence type="ECO:0000256" key="11">
    <source>
        <dbReference type="RuleBase" id="RU000461"/>
    </source>
</evidence>
<evidence type="ECO:0000256" key="1">
    <source>
        <dbReference type="ARBA" id="ARBA00001971"/>
    </source>
</evidence>
<dbReference type="PROSITE" id="PS00086">
    <property type="entry name" value="CYTOCHROME_P450"/>
    <property type="match status" value="1"/>
</dbReference>
<dbReference type="PRINTS" id="PR00385">
    <property type="entry name" value="P450"/>
</dbReference>
<accession>A0A8S0QH63</accession>
<evidence type="ECO:0000256" key="3">
    <source>
        <dbReference type="ARBA" id="ARBA00022617"/>
    </source>
</evidence>
<dbReference type="SUPFAM" id="SSF48264">
    <property type="entry name" value="Cytochrome P450"/>
    <property type="match status" value="1"/>
</dbReference>
<dbReference type="GO" id="GO:0004497">
    <property type="term" value="F:monooxygenase activity"/>
    <property type="evidence" value="ECO:0007669"/>
    <property type="project" value="UniProtKB-KW"/>
</dbReference>
<evidence type="ECO:0000256" key="5">
    <source>
        <dbReference type="ARBA" id="ARBA00022723"/>
    </source>
</evidence>
<evidence type="ECO:0000256" key="7">
    <source>
        <dbReference type="ARBA" id="ARBA00023002"/>
    </source>
</evidence>
<proteinExistence type="inferred from homology"/>
<dbReference type="Gramene" id="OE9A015558T1">
    <property type="protein sequence ID" value="OE9A015558C1"/>
    <property type="gene ID" value="OE9A015558"/>
</dbReference>
<dbReference type="GO" id="GO:0020037">
    <property type="term" value="F:heme binding"/>
    <property type="evidence" value="ECO:0007669"/>
    <property type="project" value="InterPro"/>
</dbReference>
<comment type="subcellular location">
    <subcellularLocation>
        <location evidence="2">Membrane</location>
    </subcellularLocation>
</comment>
<keyword evidence="6" id="KW-1133">Transmembrane helix</keyword>
<evidence type="ECO:0000256" key="2">
    <source>
        <dbReference type="ARBA" id="ARBA00004370"/>
    </source>
</evidence>
<dbReference type="InterPro" id="IPR050651">
    <property type="entry name" value="Plant_Cytochrome_P450_Monoox"/>
</dbReference>
<organism evidence="12 13">
    <name type="scientific">Olea europaea subsp. europaea</name>
    <dbReference type="NCBI Taxonomy" id="158383"/>
    <lineage>
        <taxon>Eukaryota</taxon>
        <taxon>Viridiplantae</taxon>
        <taxon>Streptophyta</taxon>
        <taxon>Embryophyta</taxon>
        <taxon>Tracheophyta</taxon>
        <taxon>Spermatophyta</taxon>
        <taxon>Magnoliopsida</taxon>
        <taxon>eudicotyledons</taxon>
        <taxon>Gunneridae</taxon>
        <taxon>Pentapetalae</taxon>
        <taxon>asterids</taxon>
        <taxon>lamiids</taxon>
        <taxon>Lamiales</taxon>
        <taxon>Oleaceae</taxon>
        <taxon>Oleeae</taxon>
        <taxon>Olea</taxon>
    </lineage>
</organism>
<name>A0A8S0QH63_OLEEU</name>
<evidence type="ECO:0000256" key="4">
    <source>
        <dbReference type="ARBA" id="ARBA00022692"/>
    </source>
</evidence>
<evidence type="ECO:0000256" key="9">
    <source>
        <dbReference type="ARBA" id="ARBA00023033"/>
    </source>
</evidence>
<dbReference type="Proteomes" id="UP000594638">
    <property type="component" value="Unassembled WGS sequence"/>
</dbReference>
<dbReference type="GO" id="GO:0005506">
    <property type="term" value="F:iron ion binding"/>
    <property type="evidence" value="ECO:0007669"/>
    <property type="project" value="InterPro"/>
</dbReference>
<dbReference type="Pfam" id="PF00067">
    <property type="entry name" value="p450"/>
    <property type="match status" value="2"/>
</dbReference>
<dbReference type="GO" id="GO:0016705">
    <property type="term" value="F:oxidoreductase activity, acting on paired donors, with incorporation or reduction of molecular oxygen"/>
    <property type="evidence" value="ECO:0007669"/>
    <property type="project" value="InterPro"/>
</dbReference>
<comment type="similarity">
    <text evidence="11">Belongs to the cytochrome P450 family.</text>
</comment>
<keyword evidence="13" id="KW-1185">Reference proteome</keyword>
<dbReference type="InterPro" id="IPR017972">
    <property type="entry name" value="Cyt_P450_CS"/>
</dbReference>
<dbReference type="InterPro" id="IPR001128">
    <property type="entry name" value="Cyt_P450"/>
</dbReference>
<dbReference type="GO" id="GO:0016020">
    <property type="term" value="C:membrane"/>
    <property type="evidence" value="ECO:0007669"/>
    <property type="project" value="UniProtKB-SubCell"/>
</dbReference>
<comment type="cofactor">
    <cofactor evidence="1">
        <name>heme</name>
        <dbReference type="ChEBI" id="CHEBI:30413"/>
    </cofactor>
</comment>
<evidence type="ECO:0000256" key="8">
    <source>
        <dbReference type="ARBA" id="ARBA00023004"/>
    </source>
</evidence>
<keyword evidence="9 11" id="KW-0503">Monooxygenase</keyword>
<gene>
    <name evidence="12" type="ORF">OLEA9_A015558</name>
</gene>